<dbReference type="Proteomes" id="UP000320948">
    <property type="component" value="Unassembled WGS sequence"/>
</dbReference>
<gene>
    <name evidence="2" type="ORF">DI628_01495</name>
</gene>
<dbReference type="PANTHER" id="PTHR46124:SF2">
    <property type="entry name" value="D-AMINOACYL-TRNA DEACYLASE"/>
    <property type="match status" value="1"/>
</dbReference>
<feature type="region of interest" description="Disordered" evidence="1">
    <location>
        <begin position="77"/>
        <end position="105"/>
    </location>
</feature>
<name>A0A6N4R7S6_BLAVI</name>
<organism evidence="2 3">
    <name type="scientific">Blastochloris viridis</name>
    <name type="common">Rhodopseudomonas viridis</name>
    <dbReference type="NCBI Taxonomy" id="1079"/>
    <lineage>
        <taxon>Bacteria</taxon>
        <taxon>Pseudomonadati</taxon>
        <taxon>Pseudomonadota</taxon>
        <taxon>Alphaproteobacteria</taxon>
        <taxon>Hyphomicrobiales</taxon>
        <taxon>Blastochloridaceae</taxon>
        <taxon>Blastochloris</taxon>
    </lineage>
</organism>
<feature type="compositionally biased region" description="Polar residues" evidence="1">
    <location>
        <begin position="1"/>
        <end position="11"/>
    </location>
</feature>
<proteinExistence type="predicted"/>
<protein>
    <recommendedName>
        <fullName evidence="4">Amidohydrolase-related domain-containing protein</fullName>
    </recommendedName>
</protein>
<evidence type="ECO:0008006" key="4">
    <source>
        <dbReference type="Google" id="ProtNLM"/>
    </source>
</evidence>
<dbReference type="InterPro" id="IPR032466">
    <property type="entry name" value="Metal_Hydrolase"/>
</dbReference>
<dbReference type="SUPFAM" id="SSF51556">
    <property type="entry name" value="Metallo-dependent hydrolases"/>
    <property type="match status" value="1"/>
</dbReference>
<evidence type="ECO:0000256" key="1">
    <source>
        <dbReference type="SAM" id="MobiDB-lite"/>
    </source>
</evidence>
<evidence type="ECO:0000313" key="3">
    <source>
        <dbReference type="Proteomes" id="UP000320948"/>
    </source>
</evidence>
<comment type="caution">
    <text evidence="2">The sequence shown here is derived from an EMBL/GenBank/DDBJ whole genome shotgun (WGS) entry which is preliminary data.</text>
</comment>
<dbReference type="InterPro" id="IPR001130">
    <property type="entry name" value="TatD-like"/>
</dbReference>
<dbReference type="GO" id="GO:0016788">
    <property type="term" value="F:hydrolase activity, acting on ester bonds"/>
    <property type="evidence" value="ECO:0007669"/>
    <property type="project" value="InterPro"/>
</dbReference>
<dbReference type="Pfam" id="PF01026">
    <property type="entry name" value="TatD_DNase"/>
    <property type="match status" value="1"/>
</dbReference>
<dbReference type="PANTHER" id="PTHR46124">
    <property type="entry name" value="D-AMINOACYL-TRNA DEACYLASE"/>
    <property type="match status" value="1"/>
</dbReference>
<evidence type="ECO:0000313" key="2">
    <source>
        <dbReference type="EMBL" id="TKW61331.1"/>
    </source>
</evidence>
<reference evidence="2 3" key="1">
    <citation type="journal article" date="2017" name="Nat. Commun.">
        <title>In situ click chemistry generation of cyclooxygenase-2 inhibitors.</title>
        <authorList>
            <person name="Bhardwaj A."/>
            <person name="Kaur J."/>
            <person name="Wuest M."/>
            <person name="Wuest F."/>
        </authorList>
    </citation>
    <scope>NUCLEOTIDE SEQUENCE [LARGE SCALE GENOMIC DNA]</scope>
    <source>
        <strain evidence="2">S2_018_000_R2_106</strain>
    </source>
</reference>
<accession>A0A6N4R7S6</accession>
<dbReference type="Gene3D" id="3.20.20.140">
    <property type="entry name" value="Metal-dependent hydrolases"/>
    <property type="match status" value="1"/>
</dbReference>
<dbReference type="AlphaFoldDB" id="A0A6N4R7S6"/>
<feature type="region of interest" description="Disordered" evidence="1">
    <location>
        <begin position="1"/>
        <end position="21"/>
    </location>
</feature>
<dbReference type="EMBL" id="VAFM01000001">
    <property type="protein sequence ID" value="TKW61331.1"/>
    <property type="molecule type" value="Genomic_DNA"/>
</dbReference>
<sequence length="394" mass="42708">MAQDNNNSQKKPPSGLGGFFKQITDSIDDVVNEVKADIKAMTPPSQTEDGKKAAEIAARQNTTMGIVFGSTAGVGEEIVDSDVPPLPPEPDTSRPEVSTKPQPMGLPPGNLWDALTNPQFSTRLHTDACYHALTTADIEGYRRAVAAETQAPFTMGIVGLVLQAPLEEELEEGGVVVAEDMLLLTLLKSLEEPRVYGAIGAGPRQIWPSMDALDEALTNLLNSNPKLIALGPLGIDEPFAPYRLQDQKDQLAVQLDIAADFGLPVILTHRQSLQHVADVLEQAEQLPPIIWLDVITNEQEAALIAKYGMYVALRPELTPPDFPQAHLYRSIPAEKRLLASGSALVAPHGFSGHFNQPKFLKNSLEAASKMLFQSERELTIGTNTNLANLFQNKG</sequence>